<accession>A0A5C4XU59</accession>
<keyword evidence="2" id="KW-1185">Reference proteome</keyword>
<organism evidence="1 2">
    <name type="scientific">Aliirhizobium smilacinae</name>
    <dbReference type="NCBI Taxonomy" id="1395944"/>
    <lineage>
        <taxon>Bacteria</taxon>
        <taxon>Pseudomonadati</taxon>
        <taxon>Pseudomonadota</taxon>
        <taxon>Alphaproteobacteria</taxon>
        <taxon>Hyphomicrobiales</taxon>
        <taxon>Rhizobiaceae</taxon>
        <taxon>Aliirhizobium</taxon>
    </lineage>
</organism>
<evidence type="ECO:0000313" key="2">
    <source>
        <dbReference type="Proteomes" id="UP000311605"/>
    </source>
</evidence>
<dbReference type="OrthoDB" id="8067489at2"/>
<dbReference type="AlphaFoldDB" id="A0A5C4XU59"/>
<dbReference type="Proteomes" id="UP000311605">
    <property type="component" value="Unassembled WGS sequence"/>
</dbReference>
<comment type="caution">
    <text evidence="1">The sequence shown here is derived from an EMBL/GenBank/DDBJ whole genome shotgun (WGS) entry which is preliminary data.</text>
</comment>
<dbReference type="InterPro" id="IPR035437">
    <property type="entry name" value="SNase_OB-fold_sf"/>
</dbReference>
<evidence type="ECO:0000313" key="1">
    <source>
        <dbReference type="EMBL" id="TNM66703.1"/>
    </source>
</evidence>
<evidence type="ECO:0008006" key="3">
    <source>
        <dbReference type="Google" id="ProtNLM"/>
    </source>
</evidence>
<sequence length="192" mass="21269">MGCVFPGSASSAEPLDKNYVRSLAVPEHVVFVMEYRQADQSVADREGLRSKAAFSSVSSTEFAVDQKRHIQLYGVEPCSGAITVRREGYVGSCENYARAQLEILLKHPGVVFCRAFIDQRGKSRQQATCFAYHNFPGRLNSIDMLEEQLVSIGALRLSRSKVGKPLRPDLEEAEQIAKKNAFGLWEGSGEKP</sequence>
<protein>
    <recommendedName>
        <fullName evidence="3">TNase-like domain-containing protein</fullName>
    </recommendedName>
</protein>
<dbReference type="EMBL" id="VDMN01000001">
    <property type="protein sequence ID" value="TNM66703.1"/>
    <property type="molecule type" value="Genomic_DNA"/>
</dbReference>
<name>A0A5C4XU59_9HYPH</name>
<gene>
    <name evidence="1" type="ORF">FHP24_03215</name>
</gene>
<dbReference type="SUPFAM" id="SSF50199">
    <property type="entry name" value="Staphylococcal nuclease"/>
    <property type="match status" value="1"/>
</dbReference>
<proteinExistence type="predicted"/>
<reference evidence="1 2" key="1">
    <citation type="submission" date="2019-06" db="EMBL/GenBank/DDBJ databases">
        <title>The draft genome of Rhizobium smilacinae PTYR-5.</title>
        <authorList>
            <person name="Liu L."/>
            <person name="Li L."/>
            <person name="Zhang X."/>
        </authorList>
    </citation>
    <scope>NUCLEOTIDE SEQUENCE [LARGE SCALE GENOMIC DNA]</scope>
    <source>
        <strain evidence="1 2">PTYR-5</strain>
    </source>
</reference>